<dbReference type="GeneID" id="54407397"/>
<keyword evidence="2" id="KW-0812">Transmembrane</keyword>
<evidence type="ECO:0000313" key="3">
    <source>
        <dbReference type="EMBL" id="KAF2124408.1"/>
    </source>
</evidence>
<evidence type="ECO:0000256" key="2">
    <source>
        <dbReference type="SAM" id="Phobius"/>
    </source>
</evidence>
<feature type="transmembrane region" description="Helical" evidence="2">
    <location>
        <begin position="6"/>
        <end position="29"/>
    </location>
</feature>
<name>A0A6A6A118_9PLEO</name>
<dbReference type="Proteomes" id="UP000799771">
    <property type="component" value="Unassembled WGS sequence"/>
</dbReference>
<dbReference type="RefSeq" id="XP_033518801.1">
    <property type="nucleotide sequence ID" value="XM_033666965.1"/>
</dbReference>
<gene>
    <name evidence="3" type="ORF">P153DRAFT_361124</name>
</gene>
<evidence type="ECO:0000313" key="4">
    <source>
        <dbReference type="Proteomes" id="UP000799771"/>
    </source>
</evidence>
<reference evidence="3" key="1">
    <citation type="journal article" date="2020" name="Stud. Mycol.">
        <title>101 Dothideomycetes genomes: a test case for predicting lifestyles and emergence of pathogens.</title>
        <authorList>
            <person name="Haridas S."/>
            <person name="Albert R."/>
            <person name="Binder M."/>
            <person name="Bloem J."/>
            <person name="Labutti K."/>
            <person name="Salamov A."/>
            <person name="Andreopoulos B."/>
            <person name="Baker S."/>
            <person name="Barry K."/>
            <person name="Bills G."/>
            <person name="Bluhm B."/>
            <person name="Cannon C."/>
            <person name="Castanera R."/>
            <person name="Culley D."/>
            <person name="Daum C."/>
            <person name="Ezra D."/>
            <person name="Gonzalez J."/>
            <person name="Henrissat B."/>
            <person name="Kuo A."/>
            <person name="Liang C."/>
            <person name="Lipzen A."/>
            <person name="Lutzoni F."/>
            <person name="Magnuson J."/>
            <person name="Mondo S."/>
            <person name="Nolan M."/>
            <person name="Ohm R."/>
            <person name="Pangilinan J."/>
            <person name="Park H.-J."/>
            <person name="Ramirez L."/>
            <person name="Alfaro M."/>
            <person name="Sun H."/>
            <person name="Tritt A."/>
            <person name="Yoshinaga Y."/>
            <person name="Zwiers L.-H."/>
            <person name="Turgeon B."/>
            <person name="Goodwin S."/>
            <person name="Spatafora J."/>
            <person name="Crous P."/>
            <person name="Grigoriev I."/>
        </authorList>
    </citation>
    <scope>NUCLEOTIDE SEQUENCE</scope>
    <source>
        <strain evidence="3">CBS 119687</strain>
    </source>
</reference>
<accession>A0A6A6A118</accession>
<sequence>MPTFRALFLELFIVRLLPLLVIALGLYATRWTRELFRTRVLIPIEDTLFGLFDYRQRMPAVLHAVRYLAGRQQHQEEDVELQLLPPPPEEPLPDEPSPEE</sequence>
<protein>
    <submittedName>
        <fullName evidence="3">Uncharacterized protein</fullName>
    </submittedName>
</protein>
<feature type="region of interest" description="Disordered" evidence="1">
    <location>
        <begin position="76"/>
        <end position="100"/>
    </location>
</feature>
<proteinExistence type="predicted"/>
<dbReference type="AlphaFoldDB" id="A0A6A6A118"/>
<keyword evidence="2" id="KW-1133">Transmembrane helix</keyword>
<keyword evidence="4" id="KW-1185">Reference proteome</keyword>
<keyword evidence="2" id="KW-0472">Membrane</keyword>
<dbReference type="EMBL" id="ML977519">
    <property type="protein sequence ID" value="KAF2124408.1"/>
    <property type="molecule type" value="Genomic_DNA"/>
</dbReference>
<evidence type="ECO:0000256" key="1">
    <source>
        <dbReference type="SAM" id="MobiDB-lite"/>
    </source>
</evidence>
<organism evidence="3 4">
    <name type="scientific">Dothidotthia symphoricarpi CBS 119687</name>
    <dbReference type="NCBI Taxonomy" id="1392245"/>
    <lineage>
        <taxon>Eukaryota</taxon>
        <taxon>Fungi</taxon>
        <taxon>Dikarya</taxon>
        <taxon>Ascomycota</taxon>
        <taxon>Pezizomycotina</taxon>
        <taxon>Dothideomycetes</taxon>
        <taxon>Pleosporomycetidae</taxon>
        <taxon>Pleosporales</taxon>
        <taxon>Dothidotthiaceae</taxon>
        <taxon>Dothidotthia</taxon>
    </lineage>
</organism>
<feature type="compositionally biased region" description="Acidic residues" evidence="1">
    <location>
        <begin position="91"/>
        <end position="100"/>
    </location>
</feature>